<protein>
    <recommendedName>
        <fullName evidence="5">acylaminoacyl-peptidase</fullName>
        <ecNumber evidence="5">3.4.19.1</ecNumber>
    </recommendedName>
</protein>
<dbReference type="InterPro" id="IPR045550">
    <property type="entry name" value="AARE_N"/>
</dbReference>
<dbReference type="PANTHER" id="PTHR42776">
    <property type="entry name" value="SERINE PEPTIDASE S9 FAMILY MEMBER"/>
    <property type="match status" value="1"/>
</dbReference>
<accession>A0ABQ9JM02</accession>
<feature type="domain" description="Peptidase S9 prolyl oligopeptidase catalytic" evidence="9">
    <location>
        <begin position="324"/>
        <end position="532"/>
    </location>
</feature>
<keyword evidence="8" id="KW-0812">Transmembrane</keyword>
<evidence type="ECO:0000256" key="3">
    <source>
        <dbReference type="ARBA" id="ARBA00010040"/>
    </source>
</evidence>
<keyword evidence="7" id="KW-0378">Hydrolase</keyword>
<comment type="caution">
    <text evidence="11">The sequence shown here is derived from an EMBL/GenBank/DDBJ whole genome shotgun (WGS) entry which is preliminary data.</text>
</comment>
<dbReference type="EC" id="3.4.19.1" evidence="5"/>
<keyword evidence="8" id="KW-0472">Membrane</keyword>
<evidence type="ECO:0000256" key="4">
    <source>
        <dbReference type="ARBA" id="ARBA00011881"/>
    </source>
</evidence>
<evidence type="ECO:0000256" key="2">
    <source>
        <dbReference type="ARBA" id="ARBA00004496"/>
    </source>
</evidence>
<reference evidence="11" key="1">
    <citation type="journal article" date="2023" name="Insect Mol. Biol.">
        <title>Genome sequencing provides insights into the evolution of gene families encoding plant cell wall-degrading enzymes in longhorned beetles.</title>
        <authorList>
            <person name="Shin N.R."/>
            <person name="Okamura Y."/>
            <person name="Kirsch R."/>
            <person name="Pauchet Y."/>
        </authorList>
    </citation>
    <scope>NUCLEOTIDE SEQUENCE</scope>
    <source>
        <strain evidence="11">MMC_N1</strain>
    </source>
</reference>
<comment type="subcellular location">
    <subcellularLocation>
        <location evidence="2">Cytoplasm</location>
    </subcellularLocation>
</comment>
<keyword evidence="12" id="KW-1185">Reference proteome</keyword>
<keyword evidence="8" id="KW-1133">Transmembrane helix</keyword>
<keyword evidence="6" id="KW-0963">Cytoplasm</keyword>
<sequence>MSAKIDKILKSYKSLAQTPTLIAANIRPNGIISTTWSQRNLEKGQTMKFVRDIFITDLNKSAEGQPVDISTELLSKTSDTEKFRAILRENNIKLPLNGHSVKSPIFSPDGKSLVWLQRKAGGPHHAAMQLVKTNLPLTENSKPIIIIDVVYTDRKISNGKTFYGLFNTGFPKKPWASGNRLLLNTSQRYTINSYVVNIDSGEITELEFNNGSQLVMDVYEDKVLAVRQNYFRGDRLFLGKLPPPGSETSITWTEVTNSETVQGLEGFMYKYLDLLADNVEGNNVDTFNAIYLGPKSGDKASVPLIVWPHGGPHSAFANYFILEAALYLLFGFAIVFVNYRGSTGCGQKSIDFLLGKVGSADVSDCITATDKSLERFPWLNANSIALIGASHGGFLVTHLSGQYPDKFKAVIARNPVIDIASMSFISDIPDWRYVEVGQEYNPGGEINNEAISIMRRVSPIVHAHRVKAPTLLEIASNDLRVPPHQGTEYYLRLKANGVVTRMNLYNDNHSLGKVTNEIDKVINGLLWIQEHL</sequence>
<evidence type="ECO:0000256" key="1">
    <source>
        <dbReference type="ARBA" id="ARBA00000721"/>
    </source>
</evidence>
<proteinExistence type="inferred from homology"/>
<dbReference type="Pfam" id="PF19283">
    <property type="entry name" value="APEH_N"/>
    <property type="match status" value="1"/>
</dbReference>
<evidence type="ECO:0000256" key="7">
    <source>
        <dbReference type="ARBA" id="ARBA00022801"/>
    </source>
</evidence>
<dbReference type="InterPro" id="IPR001375">
    <property type="entry name" value="Peptidase_S9_cat"/>
</dbReference>
<dbReference type="Gene3D" id="3.40.50.1820">
    <property type="entry name" value="alpha/beta hydrolase"/>
    <property type="match status" value="1"/>
</dbReference>
<comment type="catalytic activity">
    <reaction evidence="1">
        <text>Cleavage of an N-acetyl or N-formyl amino acid from the N-terminus of a polypeptide.</text>
        <dbReference type="EC" id="3.4.19.1"/>
    </reaction>
</comment>
<evidence type="ECO:0000313" key="11">
    <source>
        <dbReference type="EMBL" id="KAJ8978653.1"/>
    </source>
</evidence>
<feature type="domain" description="Acylamino-acid-releasing enzyme N-terminal" evidence="10">
    <location>
        <begin position="89"/>
        <end position="257"/>
    </location>
</feature>
<dbReference type="SUPFAM" id="SSF53474">
    <property type="entry name" value="alpha/beta-Hydrolases"/>
    <property type="match status" value="1"/>
</dbReference>
<comment type="similarity">
    <text evidence="3">Belongs to the peptidase S9C family.</text>
</comment>
<organism evidence="11 12">
    <name type="scientific">Molorchus minor</name>
    <dbReference type="NCBI Taxonomy" id="1323400"/>
    <lineage>
        <taxon>Eukaryota</taxon>
        <taxon>Metazoa</taxon>
        <taxon>Ecdysozoa</taxon>
        <taxon>Arthropoda</taxon>
        <taxon>Hexapoda</taxon>
        <taxon>Insecta</taxon>
        <taxon>Pterygota</taxon>
        <taxon>Neoptera</taxon>
        <taxon>Endopterygota</taxon>
        <taxon>Coleoptera</taxon>
        <taxon>Polyphaga</taxon>
        <taxon>Cucujiformia</taxon>
        <taxon>Chrysomeloidea</taxon>
        <taxon>Cerambycidae</taxon>
        <taxon>Lamiinae</taxon>
        <taxon>Monochamini</taxon>
        <taxon>Molorchus</taxon>
    </lineage>
</organism>
<evidence type="ECO:0000259" key="9">
    <source>
        <dbReference type="Pfam" id="PF00326"/>
    </source>
</evidence>
<dbReference type="Pfam" id="PF00326">
    <property type="entry name" value="Peptidase_S9"/>
    <property type="match status" value="1"/>
</dbReference>
<comment type="subunit">
    <text evidence="4">Homotetramer.</text>
</comment>
<evidence type="ECO:0000313" key="12">
    <source>
        <dbReference type="Proteomes" id="UP001162164"/>
    </source>
</evidence>
<gene>
    <name evidence="11" type="ORF">NQ317_019089</name>
</gene>
<feature type="transmembrane region" description="Helical" evidence="8">
    <location>
        <begin position="319"/>
        <end position="339"/>
    </location>
</feature>
<evidence type="ECO:0000256" key="8">
    <source>
        <dbReference type="SAM" id="Phobius"/>
    </source>
</evidence>
<dbReference type="InterPro" id="IPR029058">
    <property type="entry name" value="AB_hydrolase_fold"/>
</dbReference>
<evidence type="ECO:0000256" key="6">
    <source>
        <dbReference type="ARBA" id="ARBA00022490"/>
    </source>
</evidence>
<dbReference type="EMBL" id="JAPWTJ010000412">
    <property type="protein sequence ID" value="KAJ8978653.1"/>
    <property type="molecule type" value="Genomic_DNA"/>
</dbReference>
<dbReference type="PANTHER" id="PTHR42776:SF4">
    <property type="entry name" value="ACYLAMINO-ACID-RELEASING ENZYME"/>
    <property type="match status" value="1"/>
</dbReference>
<evidence type="ECO:0000259" key="10">
    <source>
        <dbReference type="Pfam" id="PF19283"/>
    </source>
</evidence>
<dbReference type="Proteomes" id="UP001162164">
    <property type="component" value="Unassembled WGS sequence"/>
</dbReference>
<name>A0ABQ9JM02_9CUCU</name>
<evidence type="ECO:0000256" key="5">
    <source>
        <dbReference type="ARBA" id="ARBA00012917"/>
    </source>
</evidence>